<dbReference type="Proteomes" id="UP000289738">
    <property type="component" value="Chromosome B10"/>
</dbReference>
<comment type="caution">
    <text evidence="2">The sequence shown here is derived from an EMBL/GenBank/DDBJ whole genome shotgun (WGS) entry which is preliminary data.</text>
</comment>
<name>A0A444X6C7_ARAHY</name>
<feature type="compositionally biased region" description="Gly residues" evidence="1">
    <location>
        <begin position="77"/>
        <end position="87"/>
    </location>
</feature>
<dbReference type="AlphaFoldDB" id="A0A444X6C7"/>
<accession>A0A444X6C7</accession>
<protein>
    <submittedName>
        <fullName evidence="2">Uncharacterized protein</fullName>
    </submittedName>
</protein>
<keyword evidence="3" id="KW-1185">Reference proteome</keyword>
<feature type="region of interest" description="Disordered" evidence="1">
    <location>
        <begin position="64"/>
        <end position="87"/>
    </location>
</feature>
<dbReference type="EMBL" id="SDMP01000020">
    <property type="protein sequence ID" value="RYQ85245.1"/>
    <property type="molecule type" value="Genomic_DNA"/>
</dbReference>
<sequence length="87" mass="9307">MSYYSAKGLSIFALQDDRVVELLGDPTGVHKAIELTASHQKNFLSCRSVTPIFYMNVMGHMPPHQSWGPPQGLPPNAGGGPGFGPTP</sequence>
<reference evidence="2 3" key="1">
    <citation type="submission" date="2019-01" db="EMBL/GenBank/DDBJ databases">
        <title>Sequencing of cultivated peanut Arachis hypogaea provides insights into genome evolution and oil improvement.</title>
        <authorList>
            <person name="Chen X."/>
        </authorList>
    </citation>
    <scope>NUCLEOTIDE SEQUENCE [LARGE SCALE GENOMIC DNA]</scope>
    <source>
        <strain evidence="3">cv. Fuhuasheng</strain>
        <tissue evidence="2">Leaves</tissue>
    </source>
</reference>
<dbReference type="STRING" id="3818.A0A444X6C7"/>
<evidence type="ECO:0000256" key="1">
    <source>
        <dbReference type="SAM" id="MobiDB-lite"/>
    </source>
</evidence>
<evidence type="ECO:0000313" key="2">
    <source>
        <dbReference type="EMBL" id="RYQ85245.1"/>
    </source>
</evidence>
<organism evidence="2 3">
    <name type="scientific">Arachis hypogaea</name>
    <name type="common">Peanut</name>
    <dbReference type="NCBI Taxonomy" id="3818"/>
    <lineage>
        <taxon>Eukaryota</taxon>
        <taxon>Viridiplantae</taxon>
        <taxon>Streptophyta</taxon>
        <taxon>Embryophyta</taxon>
        <taxon>Tracheophyta</taxon>
        <taxon>Spermatophyta</taxon>
        <taxon>Magnoliopsida</taxon>
        <taxon>eudicotyledons</taxon>
        <taxon>Gunneridae</taxon>
        <taxon>Pentapetalae</taxon>
        <taxon>rosids</taxon>
        <taxon>fabids</taxon>
        <taxon>Fabales</taxon>
        <taxon>Fabaceae</taxon>
        <taxon>Papilionoideae</taxon>
        <taxon>50 kb inversion clade</taxon>
        <taxon>dalbergioids sensu lato</taxon>
        <taxon>Dalbergieae</taxon>
        <taxon>Pterocarpus clade</taxon>
        <taxon>Arachis</taxon>
    </lineage>
</organism>
<gene>
    <name evidence="2" type="ORF">Ahy_B10g104748</name>
</gene>
<proteinExistence type="predicted"/>
<evidence type="ECO:0000313" key="3">
    <source>
        <dbReference type="Proteomes" id="UP000289738"/>
    </source>
</evidence>